<proteinExistence type="predicted"/>
<feature type="non-terminal residue" evidence="2">
    <location>
        <position position="112"/>
    </location>
</feature>
<feature type="domain" description="N-acetyltransferase" evidence="1">
    <location>
        <begin position="10"/>
        <end position="112"/>
    </location>
</feature>
<dbReference type="Proteomes" id="UP001388366">
    <property type="component" value="Unassembled WGS sequence"/>
</dbReference>
<dbReference type="EMBL" id="JBBMQU010000061">
    <property type="protein sequence ID" value="MEM5553042.1"/>
    <property type="molecule type" value="Genomic_DNA"/>
</dbReference>
<dbReference type="RefSeq" id="WP_342884641.1">
    <property type="nucleotide sequence ID" value="NZ_JBBMQU010000061.1"/>
</dbReference>
<evidence type="ECO:0000313" key="2">
    <source>
        <dbReference type="EMBL" id="MEM5553042.1"/>
    </source>
</evidence>
<comment type="caution">
    <text evidence="2">The sequence shown here is derived from an EMBL/GenBank/DDBJ whole genome shotgun (WGS) entry which is preliminary data.</text>
</comment>
<dbReference type="Gene3D" id="3.40.630.30">
    <property type="match status" value="1"/>
</dbReference>
<organism evidence="2 3">
    <name type="scientific">Pseudoalteromonas neustonica</name>
    <dbReference type="NCBI Taxonomy" id="1840331"/>
    <lineage>
        <taxon>Bacteria</taxon>
        <taxon>Pseudomonadati</taxon>
        <taxon>Pseudomonadota</taxon>
        <taxon>Gammaproteobacteria</taxon>
        <taxon>Alteromonadales</taxon>
        <taxon>Pseudoalteromonadaceae</taxon>
        <taxon>Pseudoalteromonas</taxon>
    </lineage>
</organism>
<name>A0ABU9U7N0_9GAMM</name>
<reference evidence="2 3" key="1">
    <citation type="submission" date="2024-03" db="EMBL/GenBank/DDBJ databases">
        <title>Community enrichment and isolation of bacterial strains for fucoidan degradation.</title>
        <authorList>
            <person name="Sichert A."/>
        </authorList>
    </citation>
    <scope>NUCLEOTIDE SEQUENCE [LARGE SCALE GENOMIC DNA]</scope>
    <source>
        <strain evidence="2 3">AS81</strain>
    </source>
</reference>
<protein>
    <submittedName>
        <fullName evidence="2">GNAT family N-acetyltransferase</fullName>
    </submittedName>
</protein>
<dbReference type="Pfam" id="PF13302">
    <property type="entry name" value="Acetyltransf_3"/>
    <property type="match status" value="1"/>
</dbReference>
<sequence length="112" mass="12733">MNFPELETSRLMLTQLSGDDSQGLLDIFSDKSVTKFYDIDTYDSLGQSLKLIEFFNNRFIEGVGIRWGIRRKDTGKLIGTCGFNSWNQKMKNAGIGYELSSKHWGYGYATQA</sequence>
<evidence type="ECO:0000259" key="1">
    <source>
        <dbReference type="Pfam" id="PF13302"/>
    </source>
</evidence>
<dbReference type="PANTHER" id="PTHR43792:SF9">
    <property type="entry name" value="RIBOSOMAL-PROTEIN-ALANINE ACETYLTRANSFERASE"/>
    <property type="match status" value="1"/>
</dbReference>
<dbReference type="SUPFAM" id="SSF55729">
    <property type="entry name" value="Acyl-CoA N-acyltransferases (Nat)"/>
    <property type="match status" value="1"/>
</dbReference>
<dbReference type="InterPro" id="IPR016181">
    <property type="entry name" value="Acyl_CoA_acyltransferase"/>
</dbReference>
<accession>A0ABU9U7N0</accession>
<dbReference type="PANTHER" id="PTHR43792">
    <property type="entry name" value="GNAT FAMILY, PUTATIVE (AFU_ORTHOLOGUE AFUA_3G00765)-RELATED-RELATED"/>
    <property type="match status" value="1"/>
</dbReference>
<keyword evidence="3" id="KW-1185">Reference proteome</keyword>
<dbReference type="InterPro" id="IPR051531">
    <property type="entry name" value="N-acetyltransferase"/>
</dbReference>
<dbReference type="InterPro" id="IPR000182">
    <property type="entry name" value="GNAT_dom"/>
</dbReference>
<evidence type="ECO:0000313" key="3">
    <source>
        <dbReference type="Proteomes" id="UP001388366"/>
    </source>
</evidence>
<gene>
    <name evidence="2" type="ORF">WNY63_20170</name>
</gene>